<reference evidence="1" key="1">
    <citation type="submission" date="2022-04" db="EMBL/GenBank/DDBJ databases">
        <title>Jade perch genome.</title>
        <authorList>
            <person name="Chao B."/>
        </authorList>
    </citation>
    <scope>NUCLEOTIDE SEQUENCE</scope>
    <source>
        <strain evidence="1">CB-2022</strain>
    </source>
</reference>
<dbReference type="EMBL" id="CM041533">
    <property type="protein sequence ID" value="KAI3375116.1"/>
    <property type="molecule type" value="Genomic_DNA"/>
</dbReference>
<protein>
    <submittedName>
        <fullName evidence="1">Uncharacterized protein</fullName>
    </submittedName>
</protein>
<evidence type="ECO:0000313" key="1">
    <source>
        <dbReference type="EMBL" id="KAI3375116.1"/>
    </source>
</evidence>
<sequence>MTLLLLASSQMGTTESTEDLFKTLRTGACGTTSRSTLVKPRSWWWISAGTASRTEIGGELDRLVRRASWWWETGG</sequence>
<comment type="caution">
    <text evidence="1">The sequence shown here is derived from an EMBL/GenBank/DDBJ whole genome shotgun (WGS) entry which is preliminary data.</text>
</comment>
<evidence type="ECO:0000313" key="2">
    <source>
        <dbReference type="Proteomes" id="UP000831701"/>
    </source>
</evidence>
<name>A0ACB8X4S1_9TELE</name>
<accession>A0ACB8X4S1</accession>
<keyword evidence="2" id="KW-1185">Reference proteome</keyword>
<gene>
    <name evidence="1" type="ORF">L3Q82_021641</name>
</gene>
<organism evidence="1 2">
    <name type="scientific">Scortum barcoo</name>
    <name type="common">barcoo grunter</name>
    <dbReference type="NCBI Taxonomy" id="214431"/>
    <lineage>
        <taxon>Eukaryota</taxon>
        <taxon>Metazoa</taxon>
        <taxon>Chordata</taxon>
        <taxon>Craniata</taxon>
        <taxon>Vertebrata</taxon>
        <taxon>Euteleostomi</taxon>
        <taxon>Actinopterygii</taxon>
        <taxon>Neopterygii</taxon>
        <taxon>Teleostei</taxon>
        <taxon>Neoteleostei</taxon>
        <taxon>Acanthomorphata</taxon>
        <taxon>Eupercaria</taxon>
        <taxon>Centrarchiformes</taxon>
        <taxon>Terapontoidei</taxon>
        <taxon>Terapontidae</taxon>
        <taxon>Scortum</taxon>
    </lineage>
</organism>
<dbReference type="Proteomes" id="UP000831701">
    <property type="component" value="Chromosome 3"/>
</dbReference>
<proteinExistence type="predicted"/>